<dbReference type="EMBL" id="BSYA01000307">
    <property type="protein sequence ID" value="GMG38449.1"/>
    <property type="molecule type" value="Genomic_DNA"/>
</dbReference>
<dbReference type="Proteomes" id="UP001165205">
    <property type="component" value="Unassembled WGS sequence"/>
</dbReference>
<evidence type="ECO:0000313" key="2">
    <source>
        <dbReference type="Proteomes" id="UP001165205"/>
    </source>
</evidence>
<proteinExistence type="predicted"/>
<name>A0AAN4Z0V2_ASPOZ</name>
<gene>
    <name evidence="1" type="ORF">Aory04_001315200</name>
</gene>
<organism evidence="1 2">
    <name type="scientific">Aspergillus oryzae</name>
    <name type="common">Yellow koji mold</name>
    <dbReference type="NCBI Taxonomy" id="5062"/>
    <lineage>
        <taxon>Eukaryota</taxon>
        <taxon>Fungi</taxon>
        <taxon>Dikarya</taxon>
        <taxon>Ascomycota</taxon>
        <taxon>Pezizomycotina</taxon>
        <taxon>Eurotiomycetes</taxon>
        <taxon>Eurotiomycetidae</taxon>
        <taxon>Eurotiales</taxon>
        <taxon>Aspergillaceae</taxon>
        <taxon>Aspergillus</taxon>
        <taxon>Aspergillus subgen. Circumdati</taxon>
    </lineage>
</organism>
<reference evidence="1" key="1">
    <citation type="submission" date="2023-04" db="EMBL/GenBank/DDBJ databases">
        <title>Aspergillus oryzae NBRC 4228.</title>
        <authorList>
            <person name="Ichikawa N."/>
            <person name="Sato H."/>
            <person name="Tonouchi N."/>
        </authorList>
    </citation>
    <scope>NUCLEOTIDE SEQUENCE</scope>
    <source>
        <strain evidence="1">NBRC 4228</strain>
    </source>
</reference>
<evidence type="ECO:0000313" key="1">
    <source>
        <dbReference type="EMBL" id="GMG38449.1"/>
    </source>
</evidence>
<accession>A0AAN4Z0V2</accession>
<protein>
    <submittedName>
        <fullName evidence="1">Unnamed protein product</fullName>
    </submittedName>
</protein>
<comment type="caution">
    <text evidence="1">The sequence shown here is derived from an EMBL/GenBank/DDBJ whole genome shotgun (WGS) entry which is preliminary data.</text>
</comment>
<sequence>MNFKPFEENKSAIDIKLERLQSGLQAQGPPTRTPLSALHHFRVSFQNAEVELEPTKKCLISESQEVKFMNIPGSLYLPYFKPADI</sequence>
<dbReference type="AlphaFoldDB" id="A0AAN4Z0V2"/>